<evidence type="ECO:0000313" key="7">
    <source>
        <dbReference type="Proteomes" id="UP000431744"/>
    </source>
</evidence>
<organism evidence="6 7">
    <name type="scientific">Pseudoclavibacter endophyticus</name>
    <dbReference type="NCBI Taxonomy" id="1778590"/>
    <lineage>
        <taxon>Bacteria</taxon>
        <taxon>Bacillati</taxon>
        <taxon>Actinomycetota</taxon>
        <taxon>Actinomycetes</taxon>
        <taxon>Micrococcales</taxon>
        <taxon>Microbacteriaceae</taxon>
        <taxon>Pseudoclavibacter</taxon>
    </lineage>
</organism>
<dbReference type="Gene3D" id="1.10.10.10">
    <property type="entry name" value="Winged helix-like DNA-binding domain superfamily/Winged helix DNA-binding domain"/>
    <property type="match status" value="1"/>
</dbReference>
<dbReference type="SMART" id="SM00346">
    <property type="entry name" value="HTH_ICLR"/>
    <property type="match status" value="1"/>
</dbReference>
<dbReference type="SUPFAM" id="SSF55781">
    <property type="entry name" value="GAF domain-like"/>
    <property type="match status" value="1"/>
</dbReference>
<dbReference type="PANTHER" id="PTHR30136:SF34">
    <property type="entry name" value="TRANSCRIPTIONAL REGULATOR"/>
    <property type="match status" value="1"/>
</dbReference>
<dbReference type="RefSeq" id="WP_158028434.1">
    <property type="nucleotide sequence ID" value="NZ_BMHG01000001.1"/>
</dbReference>
<keyword evidence="7" id="KW-1185">Reference proteome</keyword>
<keyword evidence="3" id="KW-0804">Transcription</keyword>
<dbReference type="InterPro" id="IPR050707">
    <property type="entry name" value="HTH_MetabolicPath_Reg"/>
</dbReference>
<evidence type="ECO:0000259" key="4">
    <source>
        <dbReference type="PROSITE" id="PS51077"/>
    </source>
</evidence>
<dbReference type="GO" id="GO:0003700">
    <property type="term" value="F:DNA-binding transcription factor activity"/>
    <property type="evidence" value="ECO:0007669"/>
    <property type="project" value="TreeGrafter"/>
</dbReference>
<keyword evidence="1" id="KW-0805">Transcription regulation</keyword>
<dbReference type="AlphaFoldDB" id="A0A6H9WFW2"/>
<reference evidence="6 7" key="1">
    <citation type="submission" date="2019-09" db="EMBL/GenBank/DDBJ databases">
        <title>Phylogeny of genus Pseudoclavibacter and closely related genus.</title>
        <authorList>
            <person name="Li Y."/>
        </authorList>
    </citation>
    <scope>NUCLEOTIDE SEQUENCE [LARGE SCALE GENOMIC DNA]</scope>
    <source>
        <strain evidence="6 7">EGI 60007</strain>
    </source>
</reference>
<feature type="domain" description="IclR-ED" evidence="5">
    <location>
        <begin position="73"/>
        <end position="255"/>
    </location>
</feature>
<dbReference type="InterPro" id="IPR005471">
    <property type="entry name" value="Tscrpt_reg_IclR_N"/>
</dbReference>
<evidence type="ECO:0000256" key="1">
    <source>
        <dbReference type="ARBA" id="ARBA00023015"/>
    </source>
</evidence>
<dbReference type="OrthoDB" id="9807558at2"/>
<sequence length="270" mass="28767">MTEPREPGDEFVQALARGLDVIRAFDASHPRGTLSDVARRTGLSRATVRRSLKTLVGMGYATQYDDQYALTPRVLELGFSYLSSLGLSEVVEPHLRALSAEVGESVNAGILDADRVVYVARVSTRRLMRIHVSVGTRLPAAWTSMGRTLLAALPPDEASRLIAVGPDGQPTPVAAAARVERALERVRRDGYALVDQELEPGLRSIAVPVLAPDGTLACAVNVATSAATTDRRLLEGPILAALRRTATQVETDLDSIAGPPARSAQRGEAG</sequence>
<evidence type="ECO:0000259" key="5">
    <source>
        <dbReference type="PROSITE" id="PS51078"/>
    </source>
</evidence>
<accession>A0A6H9WFW2</accession>
<name>A0A6H9WFW2_9MICO</name>
<dbReference type="GO" id="GO:0045892">
    <property type="term" value="P:negative regulation of DNA-templated transcription"/>
    <property type="evidence" value="ECO:0007669"/>
    <property type="project" value="TreeGrafter"/>
</dbReference>
<dbReference type="GO" id="GO:0003677">
    <property type="term" value="F:DNA binding"/>
    <property type="evidence" value="ECO:0007669"/>
    <property type="project" value="UniProtKB-KW"/>
</dbReference>
<feature type="domain" description="HTH iclR-type" evidence="4">
    <location>
        <begin position="12"/>
        <end position="72"/>
    </location>
</feature>
<evidence type="ECO:0000256" key="3">
    <source>
        <dbReference type="ARBA" id="ARBA00023163"/>
    </source>
</evidence>
<dbReference type="SUPFAM" id="SSF46785">
    <property type="entry name" value="Winged helix' DNA-binding domain"/>
    <property type="match status" value="1"/>
</dbReference>
<dbReference type="PROSITE" id="PS51077">
    <property type="entry name" value="HTH_ICLR"/>
    <property type="match status" value="1"/>
</dbReference>
<comment type="caution">
    <text evidence="6">The sequence shown here is derived from an EMBL/GenBank/DDBJ whole genome shotgun (WGS) entry which is preliminary data.</text>
</comment>
<dbReference type="PROSITE" id="PS51078">
    <property type="entry name" value="ICLR_ED"/>
    <property type="match status" value="1"/>
</dbReference>
<dbReference type="Pfam" id="PF01614">
    <property type="entry name" value="IclR_C"/>
    <property type="match status" value="1"/>
</dbReference>
<protein>
    <submittedName>
        <fullName evidence="6">Helix-turn-helix domain-containing protein</fullName>
    </submittedName>
</protein>
<evidence type="ECO:0000313" key="6">
    <source>
        <dbReference type="EMBL" id="KAB1649849.1"/>
    </source>
</evidence>
<dbReference type="InterPro" id="IPR036390">
    <property type="entry name" value="WH_DNA-bd_sf"/>
</dbReference>
<dbReference type="PANTHER" id="PTHR30136">
    <property type="entry name" value="HELIX-TURN-HELIX TRANSCRIPTIONAL REGULATOR, ICLR FAMILY"/>
    <property type="match status" value="1"/>
</dbReference>
<proteinExistence type="predicted"/>
<evidence type="ECO:0000256" key="2">
    <source>
        <dbReference type="ARBA" id="ARBA00023125"/>
    </source>
</evidence>
<dbReference type="Proteomes" id="UP000431744">
    <property type="component" value="Unassembled WGS sequence"/>
</dbReference>
<keyword evidence="2" id="KW-0238">DNA-binding</keyword>
<dbReference type="InterPro" id="IPR029016">
    <property type="entry name" value="GAF-like_dom_sf"/>
</dbReference>
<dbReference type="InterPro" id="IPR014757">
    <property type="entry name" value="Tscrpt_reg_IclR_C"/>
</dbReference>
<gene>
    <name evidence="6" type="ORF">F8O04_06370</name>
</gene>
<dbReference type="InterPro" id="IPR036388">
    <property type="entry name" value="WH-like_DNA-bd_sf"/>
</dbReference>
<dbReference type="Gene3D" id="3.30.450.40">
    <property type="match status" value="1"/>
</dbReference>
<dbReference type="EMBL" id="WBJY01000001">
    <property type="protein sequence ID" value="KAB1649849.1"/>
    <property type="molecule type" value="Genomic_DNA"/>
</dbReference>
<dbReference type="Pfam" id="PF09339">
    <property type="entry name" value="HTH_IclR"/>
    <property type="match status" value="1"/>
</dbReference>